<evidence type="ECO:0000313" key="1">
    <source>
        <dbReference type="EMBL" id="KAK2583688.1"/>
    </source>
</evidence>
<reference evidence="1" key="1">
    <citation type="submission" date="2021-08" db="EMBL/GenBank/DDBJ databases">
        <authorList>
            <person name="Misof B."/>
            <person name="Oliver O."/>
            <person name="Podsiadlowski L."/>
            <person name="Donath A."/>
            <person name="Peters R."/>
            <person name="Mayer C."/>
            <person name="Rust J."/>
            <person name="Gunkel S."/>
            <person name="Lesny P."/>
            <person name="Martin S."/>
            <person name="Oeyen J.P."/>
            <person name="Petersen M."/>
            <person name="Panagiotis P."/>
            <person name="Wilbrandt J."/>
            <person name="Tanja T."/>
        </authorList>
    </citation>
    <scope>NUCLEOTIDE SEQUENCE</scope>
    <source>
        <strain evidence="1">GBR_01_08_01A</strain>
        <tissue evidence="1">Thorax + abdomen</tissue>
    </source>
</reference>
<gene>
    <name evidence="1" type="ORF">KPH14_009614</name>
</gene>
<dbReference type="Gene3D" id="1.25.40.10">
    <property type="entry name" value="Tetratricopeptide repeat domain"/>
    <property type="match status" value="1"/>
</dbReference>
<reference evidence="1" key="2">
    <citation type="journal article" date="2023" name="Commun. Biol.">
        <title>Intrasexual cuticular hydrocarbon dimorphism in a wasp sheds light on hydrocarbon biosynthesis genes in Hymenoptera.</title>
        <authorList>
            <person name="Moris V.C."/>
            <person name="Podsiadlowski L."/>
            <person name="Martin S."/>
            <person name="Oeyen J.P."/>
            <person name="Donath A."/>
            <person name="Petersen M."/>
            <person name="Wilbrandt J."/>
            <person name="Misof B."/>
            <person name="Liedtke D."/>
            <person name="Thamm M."/>
            <person name="Scheiner R."/>
            <person name="Schmitt T."/>
            <person name="Niehuis O."/>
        </authorList>
    </citation>
    <scope>NUCLEOTIDE SEQUENCE</scope>
    <source>
        <strain evidence="1">GBR_01_08_01A</strain>
    </source>
</reference>
<sequence length="301" mass="34870">MRDTKFGNYKICDILKPELMKTELCFSETKRPDLLSNPPIFGTLPTSVINTNRNTESYLNPFEEESSDVITLSADTYLNDIFINNRLILFGGLQNILHVMQNDGVTPNEVTATLLLELLPNTANAEDSFLKYIKNKNIVLDIDFYNMLIKRRSMRKEYEMAKKVLEEIQHKHMIPNLMTFGVLALGCVRSKEGKELLNGLEIAGYVPNAVILGTLISNACHRYNTNYVIELLHYMSINKIKPSEKLLSFLENYKKTLKQMATSKKNYRFKKKAVLIKDSETFEREYSKWKQKLDKDRYVNN</sequence>
<dbReference type="PANTHER" id="PTHR24014:SF6">
    <property type="entry name" value="PENTATRICOPEPTIDE REPEAT-CONTAINING PROTEIN 1, MITOCHONDRIAL"/>
    <property type="match status" value="1"/>
</dbReference>
<dbReference type="AlphaFoldDB" id="A0AAD9RQU3"/>
<accession>A0AAD9RQU3</accession>
<dbReference type="GO" id="GO:0042780">
    <property type="term" value="P:tRNA 3'-end processing"/>
    <property type="evidence" value="ECO:0007669"/>
    <property type="project" value="TreeGrafter"/>
</dbReference>
<proteinExistence type="predicted"/>
<dbReference type="PANTHER" id="PTHR24014">
    <property type="entry name" value="2-OXOGLUTARATE AND IRON-DEPENDENT OXYGENASE DOMAIN-CONTAINING PROTEIN 2"/>
    <property type="match status" value="1"/>
</dbReference>
<organism evidence="1 2">
    <name type="scientific">Odynerus spinipes</name>
    <dbReference type="NCBI Taxonomy" id="1348599"/>
    <lineage>
        <taxon>Eukaryota</taxon>
        <taxon>Metazoa</taxon>
        <taxon>Ecdysozoa</taxon>
        <taxon>Arthropoda</taxon>
        <taxon>Hexapoda</taxon>
        <taxon>Insecta</taxon>
        <taxon>Pterygota</taxon>
        <taxon>Neoptera</taxon>
        <taxon>Endopterygota</taxon>
        <taxon>Hymenoptera</taxon>
        <taxon>Apocrita</taxon>
        <taxon>Aculeata</taxon>
        <taxon>Vespoidea</taxon>
        <taxon>Vespidae</taxon>
        <taxon>Eumeninae</taxon>
        <taxon>Odynerus</taxon>
    </lineage>
</organism>
<dbReference type="GO" id="GO:0005759">
    <property type="term" value="C:mitochondrial matrix"/>
    <property type="evidence" value="ECO:0007669"/>
    <property type="project" value="TreeGrafter"/>
</dbReference>
<evidence type="ECO:0000313" key="2">
    <source>
        <dbReference type="Proteomes" id="UP001258017"/>
    </source>
</evidence>
<dbReference type="Pfam" id="PF13812">
    <property type="entry name" value="PPR_3"/>
    <property type="match status" value="1"/>
</dbReference>
<comment type="caution">
    <text evidence="1">The sequence shown here is derived from an EMBL/GenBank/DDBJ whole genome shotgun (WGS) entry which is preliminary data.</text>
</comment>
<dbReference type="EMBL" id="JAIFRP010000030">
    <property type="protein sequence ID" value="KAK2583688.1"/>
    <property type="molecule type" value="Genomic_DNA"/>
</dbReference>
<dbReference type="InterPro" id="IPR002885">
    <property type="entry name" value="PPR_rpt"/>
</dbReference>
<evidence type="ECO:0008006" key="3">
    <source>
        <dbReference type="Google" id="ProtNLM"/>
    </source>
</evidence>
<dbReference type="InterPro" id="IPR011990">
    <property type="entry name" value="TPR-like_helical_dom_sf"/>
</dbReference>
<name>A0AAD9RQU3_9HYME</name>
<protein>
    <recommendedName>
        <fullName evidence="3">Pentatricopeptide repeat-containing protein</fullName>
    </recommendedName>
</protein>
<dbReference type="GO" id="GO:0000049">
    <property type="term" value="F:tRNA binding"/>
    <property type="evidence" value="ECO:0007669"/>
    <property type="project" value="TreeGrafter"/>
</dbReference>
<dbReference type="Proteomes" id="UP001258017">
    <property type="component" value="Unassembled WGS sequence"/>
</dbReference>
<keyword evidence="2" id="KW-1185">Reference proteome</keyword>